<dbReference type="STRING" id="630515.SAMN04489812_0554"/>
<keyword evidence="5" id="KW-1185">Reference proteome</keyword>
<sequence length="632" mass="65379">MSRRPCRVLVGAVIGAVLLLPLLSGTPPTRADGINKLMLVMDSSGSMKESLPGGSSKISAARSALNTVISGLPGTQQVGLRVYGAKVFDKADKGACTDSQRVVDLDTDNRSELRTAVGRYRPYGETPTGYALAQAGKDLGTDGQRTIVLVSDGESTCAPDPCKVAGSLAQKGFKLRIEVVGLGVSGKARNTLRCVARAAHGHYYDADDASDLTRALDTVATRSARPYKPSGRPIVGGTSAPQATPLAVGDWVDRLGGVDQERGELFYTVRRSIPGSTFHISAALINKTDDYDGLTVELSSGGERCGSDGQALNGGSGPIVSVAFAAPGPLGWNEECRGADYFTVEISRGVNHSGDGLAATVPVEIRVTEEAPAGNDSELPDALPRVAHQQIGLDHPVKIAGGSSFAEATGLSAGSYRGSIVPGELQLFSIPVGWGQHLDSRLRIPELTGRLADEMDDGGPELNLRLFSPSRAPAELLEQSSPSSTLEADGTEIDSVSAPVVYRGRTSNEERIAAASEAGRYYLAVSLAADDGKSYQVPYALGVAVDGTVRGKPIGSVHRTPTSPNGTPTPGTPTPVPSASPVAPSGQAASPQPAAAENSSAGLLARTVAIMVGTLGVIAVTGGLIMIIRRSR</sequence>
<evidence type="ECO:0000313" key="4">
    <source>
        <dbReference type="EMBL" id="SDR99652.1"/>
    </source>
</evidence>
<dbReference type="InterPro" id="IPR036465">
    <property type="entry name" value="vWFA_dom_sf"/>
</dbReference>
<feature type="compositionally biased region" description="Low complexity" evidence="1">
    <location>
        <begin position="560"/>
        <end position="569"/>
    </location>
</feature>
<dbReference type="Proteomes" id="UP000199103">
    <property type="component" value="Chromosome I"/>
</dbReference>
<reference evidence="4 5" key="1">
    <citation type="submission" date="2016-10" db="EMBL/GenBank/DDBJ databases">
        <authorList>
            <person name="de Groot N.N."/>
        </authorList>
    </citation>
    <scope>NUCLEOTIDE SEQUENCE [LARGE SCALE GENOMIC DNA]</scope>
    <source>
        <strain evidence="4 5">DSM 21800</strain>
    </source>
</reference>
<proteinExistence type="predicted"/>
<keyword evidence="2" id="KW-0472">Membrane</keyword>
<dbReference type="PROSITE" id="PS50234">
    <property type="entry name" value="VWFA"/>
    <property type="match status" value="1"/>
</dbReference>
<dbReference type="EMBL" id="LT629772">
    <property type="protein sequence ID" value="SDR99652.1"/>
    <property type="molecule type" value="Genomic_DNA"/>
</dbReference>
<feature type="domain" description="VWFA" evidence="3">
    <location>
        <begin position="36"/>
        <end position="219"/>
    </location>
</feature>
<dbReference type="Pfam" id="PF00092">
    <property type="entry name" value="VWA"/>
    <property type="match status" value="1"/>
</dbReference>
<dbReference type="Gene3D" id="3.40.50.410">
    <property type="entry name" value="von Willebrand factor, type A domain"/>
    <property type="match status" value="1"/>
</dbReference>
<evidence type="ECO:0000259" key="3">
    <source>
        <dbReference type="PROSITE" id="PS50234"/>
    </source>
</evidence>
<evidence type="ECO:0000313" key="5">
    <source>
        <dbReference type="Proteomes" id="UP000199103"/>
    </source>
</evidence>
<accession>A0A1H1NKY5</accession>
<keyword evidence="2" id="KW-1133">Transmembrane helix</keyword>
<organism evidence="4 5">
    <name type="scientific">Microlunatus soli</name>
    <dbReference type="NCBI Taxonomy" id="630515"/>
    <lineage>
        <taxon>Bacteria</taxon>
        <taxon>Bacillati</taxon>
        <taxon>Actinomycetota</taxon>
        <taxon>Actinomycetes</taxon>
        <taxon>Propionibacteriales</taxon>
        <taxon>Propionibacteriaceae</taxon>
        <taxon>Microlunatus</taxon>
    </lineage>
</organism>
<feature type="region of interest" description="Disordered" evidence="1">
    <location>
        <begin position="550"/>
        <end position="594"/>
    </location>
</feature>
<evidence type="ECO:0000256" key="2">
    <source>
        <dbReference type="SAM" id="Phobius"/>
    </source>
</evidence>
<dbReference type="InterPro" id="IPR002035">
    <property type="entry name" value="VWF_A"/>
</dbReference>
<gene>
    <name evidence="4" type="ORF">SAMN04489812_0554</name>
</gene>
<name>A0A1H1NKY5_9ACTN</name>
<evidence type="ECO:0000256" key="1">
    <source>
        <dbReference type="SAM" id="MobiDB-lite"/>
    </source>
</evidence>
<feature type="compositionally biased region" description="Low complexity" evidence="1">
    <location>
        <begin position="579"/>
        <end position="594"/>
    </location>
</feature>
<feature type="transmembrane region" description="Helical" evidence="2">
    <location>
        <begin position="608"/>
        <end position="628"/>
    </location>
</feature>
<dbReference type="RefSeq" id="WP_091519497.1">
    <property type="nucleotide sequence ID" value="NZ_LT629772.1"/>
</dbReference>
<protein>
    <submittedName>
        <fullName evidence="4">Ca-activated chloride channel family protein</fullName>
    </submittedName>
</protein>
<dbReference type="SMART" id="SM00327">
    <property type="entry name" value="VWA"/>
    <property type="match status" value="1"/>
</dbReference>
<keyword evidence="2" id="KW-0812">Transmembrane</keyword>
<dbReference type="AlphaFoldDB" id="A0A1H1NKY5"/>
<dbReference type="OrthoDB" id="4318225at2"/>
<dbReference type="SUPFAM" id="SSF53300">
    <property type="entry name" value="vWA-like"/>
    <property type="match status" value="1"/>
</dbReference>